<comment type="caution">
    <text evidence="1">The sequence shown here is derived from an EMBL/GenBank/DDBJ whole genome shotgun (WGS) entry which is preliminary data.</text>
</comment>
<dbReference type="InterPro" id="IPR027417">
    <property type="entry name" value="P-loop_NTPase"/>
</dbReference>
<dbReference type="SUPFAM" id="SSF52540">
    <property type="entry name" value="P-loop containing nucleoside triphosphate hydrolases"/>
    <property type="match status" value="1"/>
</dbReference>
<accession>A0A9X1MDU3</accession>
<dbReference type="Proteomes" id="UP001139158">
    <property type="component" value="Unassembled WGS sequence"/>
</dbReference>
<protein>
    <submittedName>
        <fullName evidence="1">Uridine kinase</fullName>
    </submittedName>
</protein>
<keyword evidence="1" id="KW-0808">Transferase</keyword>
<dbReference type="Gene3D" id="3.40.50.300">
    <property type="entry name" value="P-loop containing nucleotide triphosphate hydrolases"/>
    <property type="match status" value="1"/>
</dbReference>
<reference evidence="1" key="1">
    <citation type="submission" date="2021-10" db="EMBL/GenBank/DDBJ databases">
        <title>Novel species in genus Arthrobacter.</title>
        <authorList>
            <person name="Liu Y."/>
        </authorList>
    </citation>
    <scope>NUCLEOTIDE SEQUENCE</scope>
    <source>
        <strain evidence="1">Zg-Y453</strain>
    </source>
</reference>
<evidence type="ECO:0000313" key="2">
    <source>
        <dbReference type="Proteomes" id="UP001139158"/>
    </source>
</evidence>
<dbReference type="EMBL" id="JAJFZV010000007">
    <property type="protein sequence ID" value="MCC3297766.1"/>
    <property type="molecule type" value="Genomic_DNA"/>
</dbReference>
<dbReference type="GO" id="GO:0016301">
    <property type="term" value="F:kinase activity"/>
    <property type="evidence" value="ECO:0007669"/>
    <property type="project" value="UniProtKB-KW"/>
</dbReference>
<gene>
    <name evidence="1" type="ORF">LJ757_08125</name>
</gene>
<keyword evidence="1" id="KW-0418">Kinase</keyword>
<proteinExistence type="predicted"/>
<dbReference type="AlphaFoldDB" id="A0A9X1MDU3"/>
<dbReference type="RefSeq" id="WP_227895643.1">
    <property type="nucleotide sequence ID" value="NZ_CP099466.1"/>
</dbReference>
<evidence type="ECO:0000313" key="1">
    <source>
        <dbReference type="EMBL" id="MCC3297766.1"/>
    </source>
</evidence>
<name>A0A9X1MDU3_9MICC</name>
<sequence>METGWRKRAVLRKVADMLPDPAALGRRVFVAVDGVDGSGKTTFADALAGVLPGPAARVSIDGFHRVRAERYRRGPDSPEGFWLDSYDYGAFRRLAIDPLRPGGSGRCRTASHDLGSDVLIEGPELQVPGRAFVLVDGIFLHRPELAEIWDASLFLDVSFETSYRRMELRDGSDPDSEAAGNHRYVQGQRLYLSACDPRSAADIVIDNNDAEAPVLLRGVPAGQSGRRPD</sequence>
<organism evidence="1 2">
    <name type="scientific">Arthrobacter caoxuetaonis</name>
    <dbReference type="NCBI Taxonomy" id="2886935"/>
    <lineage>
        <taxon>Bacteria</taxon>
        <taxon>Bacillati</taxon>
        <taxon>Actinomycetota</taxon>
        <taxon>Actinomycetes</taxon>
        <taxon>Micrococcales</taxon>
        <taxon>Micrococcaceae</taxon>
        <taxon>Arthrobacter</taxon>
    </lineage>
</organism>
<keyword evidence="2" id="KW-1185">Reference proteome</keyword>